<dbReference type="CDD" id="cd03784">
    <property type="entry name" value="GT1_Gtf-like"/>
    <property type="match status" value="1"/>
</dbReference>
<keyword evidence="7" id="KW-1185">Reference proteome</keyword>
<keyword evidence="2 4" id="KW-0328">Glycosyltransferase</keyword>
<organism evidence="6 7">
    <name type="scientific">Mugilogobius chulae</name>
    <name type="common">yellowstripe goby</name>
    <dbReference type="NCBI Taxonomy" id="88201"/>
    <lineage>
        <taxon>Eukaryota</taxon>
        <taxon>Metazoa</taxon>
        <taxon>Chordata</taxon>
        <taxon>Craniata</taxon>
        <taxon>Vertebrata</taxon>
        <taxon>Euteleostomi</taxon>
        <taxon>Actinopterygii</taxon>
        <taxon>Neopterygii</taxon>
        <taxon>Teleostei</taxon>
        <taxon>Neoteleostei</taxon>
        <taxon>Acanthomorphata</taxon>
        <taxon>Gobiaria</taxon>
        <taxon>Gobiiformes</taxon>
        <taxon>Gobioidei</taxon>
        <taxon>Gobiidae</taxon>
        <taxon>Gobionellinae</taxon>
        <taxon>Mugilogobius</taxon>
    </lineage>
</organism>
<evidence type="ECO:0000256" key="5">
    <source>
        <dbReference type="RuleBase" id="RU362059"/>
    </source>
</evidence>
<dbReference type="PANTHER" id="PTHR48043">
    <property type="entry name" value="EG:EG0003.4 PROTEIN-RELATED"/>
    <property type="match status" value="1"/>
</dbReference>
<proteinExistence type="inferred from homology"/>
<name>A0AAW0PH56_9GOBI</name>
<dbReference type="PANTHER" id="PTHR48043:SF120">
    <property type="entry name" value="UDP GLUCURONOSYLTRANSFERASE 5 FAMILY, POLYPEPTIDE E1 ISOFORM X1"/>
    <property type="match status" value="1"/>
</dbReference>
<dbReference type="FunFam" id="3.40.50.2000:FF:000021">
    <property type="entry name" value="UDP-glucuronosyltransferase"/>
    <property type="match status" value="1"/>
</dbReference>
<accession>A0AAW0PH56</accession>
<dbReference type="FunFam" id="3.40.50.2000:FF:000203">
    <property type="entry name" value="UDP-glucuronosyltransferase"/>
    <property type="match status" value="1"/>
</dbReference>
<keyword evidence="5" id="KW-0812">Transmembrane</keyword>
<dbReference type="GO" id="GO:0016020">
    <property type="term" value="C:membrane"/>
    <property type="evidence" value="ECO:0007669"/>
    <property type="project" value="UniProtKB-SubCell"/>
</dbReference>
<evidence type="ECO:0000256" key="2">
    <source>
        <dbReference type="ARBA" id="ARBA00022676"/>
    </source>
</evidence>
<feature type="chain" id="PRO_5043113062" description="UDP-glucuronosyltransferase" evidence="5">
    <location>
        <begin position="19"/>
        <end position="527"/>
    </location>
</feature>
<dbReference type="SUPFAM" id="SSF53756">
    <property type="entry name" value="UDP-Glycosyltransferase/glycogen phosphorylase"/>
    <property type="match status" value="1"/>
</dbReference>
<dbReference type="AlphaFoldDB" id="A0AAW0PH56"/>
<dbReference type="GO" id="GO:0015020">
    <property type="term" value="F:glucuronosyltransferase activity"/>
    <property type="evidence" value="ECO:0007669"/>
    <property type="project" value="UniProtKB-EC"/>
</dbReference>
<comment type="subcellular location">
    <subcellularLocation>
        <location evidence="5">Membrane</location>
        <topology evidence="5">Single-pass membrane protein</topology>
    </subcellularLocation>
</comment>
<gene>
    <name evidence="6" type="ORF">WMY93_009624</name>
</gene>
<dbReference type="Pfam" id="PF00201">
    <property type="entry name" value="UDPGT"/>
    <property type="match status" value="1"/>
</dbReference>
<sequence>MGPFALLLLLWLLPSCDSGKILVYPIDGSHWLNMRVLVEALHARGHQITVLRSSTSWYVSEKSPLYTSITIEQQRPQNLESEDFMSLFLQRSIEIRRNRGSLWNLVDFYSNLFSMNEENQEVVAEFVVTIFENKTLIKELTDTRYDLFLTDPAFPGGVLVAHYLKLPTVFNVRWIFNGEAHFAIAPSPLSFVPQLFSQFTDKMNFFQRLSNVFYHSVLVYMLHFVSSPPYQAVCERYFGPGVDVMSLLQEGDIWLLRVDFVFEFPRPTMPNVVYIGGFQGKPSNALPSDLEEFVESSGEHGVIIMTLGTLLGDLGPEMSEIIAAAFASLPQKVIWRHVGQRPKALGNNTRLVQWMPQNDLLGHPKTKVFVTHGGTNGLYEAIYHAVPVLGIPLIFDQFDNMERMKARGVADYVEITSLDTDTMVKTLQNLLDPEKQYKSNMLKLSQLLHDKPIKPLDSAMFWIEFVMRHKGAPHLRTESYKLPWYSYHCLDVIGTILAAVMLTLFIVFMFCRCVFRSLMRRTKTKTE</sequence>
<reference evidence="7" key="1">
    <citation type="submission" date="2024-04" db="EMBL/GenBank/DDBJ databases">
        <title>Salinicola lusitanus LLJ914,a marine bacterium isolated from the Okinawa Trough.</title>
        <authorList>
            <person name="Li J."/>
        </authorList>
    </citation>
    <scope>NUCLEOTIDE SEQUENCE [LARGE SCALE GENOMIC DNA]</scope>
</reference>
<dbReference type="InterPro" id="IPR035595">
    <property type="entry name" value="UDP_glycos_trans_CS"/>
</dbReference>
<feature type="signal peptide" evidence="5">
    <location>
        <begin position="1"/>
        <end position="18"/>
    </location>
</feature>
<dbReference type="EMBL" id="JBBPFD010000006">
    <property type="protein sequence ID" value="KAK7922722.1"/>
    <property type="molecule type" value="Genomic_DNA"/>
</dbReference>
<evidence type="ECO:0000256" key="1">
    <source>
        <dbReference type="ARBA" id="ARBA00009995"/>
    </source>
</evidence>
<protein>
    <recommendedName>
        <fullName evidence="5">UDP-glucuronosyltransferase</fullName>
        <ecNumber evidence="5">2.4.1.17</ecNumber>
    </recommendedName>
</protein>
<dbReference type="Gene3D" id="3.40.50.2000">
    <property type="entry name" value="Glycogen Phosphorylase B"/>
    <property type="match status" value="2"/>
</dbReference>
<keyword evidence="5" id="KW-0732">Signal</keyword>
<dbReference type="InterPro" id="IPR050271">
    <property type="entry name" value="UDP-glycosyltransferase"/>
</dbReference>
<keyword evidence="5" id="KW-0472">Membrane</keyword>
<dbReference type="Proteomes" id="UP001460270">
    <property type="component" value="Unassembled WGS sequence"/>
</dbReference>
<comment type="similarity">
    <text evidence="1 4">Belongs to the UDP-glycosyltransferase family.</text>
</comment>
<dbReference type="InterPro" id="IPR002213">
    <property type="entry name" value="UDP_glucos_trans"/>
</dbReference>
<evidence type="ECO:0000313" key="7">
    <source>
        <dbReference type="Proteomes" id="UP001460270"/>
    </source>
</evidence>
<keyword evidence="3 4" id="KW-0808">Transferase</keyword>
<keyword evidence="5" id="KW-1133">Transmembrane helix</keyword>
<comment type="catalytic activity">
    <reaction evidence="5">
        <text>glucuronate acceptor + UDP-alpha-D-glucuronate = acceptor beta-D-glucuronoside + UDP + H(+)</text>
        <dbReference type="Rhea" id="RHEA:21032"/>
        <dbReference type="ChEBI" id="CHEBI:15378"/>
        <dbReference type="ChEBI" id="CHEBI:58052"/>
        <dbReference type="ChEBI" id="CHEBI:58223"/>
        <dbReference type="ChEBI" id="CHEBI:132367"/>
        <dbReference type="ChEBI" id="CHEBI:132368"/>
        <dbReference type="EC" id="2.4.1.17"/>
    </reaction>
</comment>
<evidence type="ECO:0000256" key="4">
    <source>
        <dbReference type="RuleBase" id="RU003718"/>
    </source>
</evidence>
<feature type="transmembrane region" description="Helical" evidence="5">
    <location>
        <begin position="492"/>
        <end position="515"/>
    </location>
</feature>
<dbReference type="EC" id="2.4.1.17" evidence="5"/>
<dbReference type="PROSITE" id="PS00375">
    <property type="entry name" value="UDPGT"/>
    <property type="match status" value="1"/>
</dbReference>
<comment type="caution">
    <text evidence="6">The sequence shown here is derived from an EMBL/GenBank/DDBJ whole genome shotgun (WGS) entry which is preliminary data.</text>
</comment>
<evidence type="ECO:0000256" key="3">
    <source>
        <dbReference type="ARBA" id="ARBA00022679"/>
    </source>
</evidence>
<evidence type="ECO:0000313" key="6">
    <source>
        <dbReference type="EMBL" id="KAK7922722.1"/>
    </source>
</evidence>